<keyword evidence="4" id="KW-1185">Reference proteome</keyword>
<dbReference type="Gene3D" id="3.80.10.10">
    <property type="entry name" value="Ribonuclease Inhibitor"/>
    <property type="match status" value="1"/>
</dbReference>
<gene>
    <name evidence="3" type="ORF">VFH_I434400</name>
</gene>
<keyword evidence="2" id="KW-0677">Repeat</keyword>
<dbReference type="InterPro" id="IPR032675">
    <property type="entry name" value="LRR_dom_sf"/>
</dbReference>
<keyword evidence="1" id="KW-0433">Leucine-rich repeat</keyword>
<accession>A0AAV0YYJ1</accession>
<dbReference type="FunFam" id="3.80.10.10:FF:000383">
    <property type="entry name" value="Leucine-rich repeat receptor protein kinase EMS1"/>
    <property type="match status" value="1"/>
</dbReference>
<dbReference type="InterPro" id="IPR001611">
    <property type="entry name" value="Leu-rich_rpt"/>
</dbReference>
<dbReference type="SUPFAM" id="SSF52058">
    <property type="entry name" value="L domain-like"/>
    <property type="match status" value="1"/>
</dbReference>
<reference evidence="3 4" key="1">
    <citation type="submission" date="2023-01" db="EMBL/GenBank/DDBJ databases">
        <authorList>
            <person name="Kreplak J."/>
        </authorList>
    </citation>
    <scope>NUCLEOTIDE SEQUENCE [LARGE SCALE GENOMIC DNA]</scope>
</reference>
<dbReference type="PANTHER" id="PTHR48007">
    <property type="entry name" value="LEUCINE-RICH REPEAT RECEPTOR-LIKE PROTEIN KINASE PXC1"/>
    <property type="match status" value="1"/>
</dbReference>
<dbReference type="Pfam" id="PF13855">
    <property type="entry name" value="LRR_8"/>
    <property type="match status" value="1"/>
</dbReference>
<evidence type="ECO:0000313" key="4">
    <source>
        <dbReference type="Proteomes" id="UP001157006"/>
    </source>
</evidence>
<dbReference type="Pfam" id="PF00560">
    <property type="entry name" value="LRR_1"/>
    <property type="match status" value="1"/>
</dbReference>
<dbReference type="PROSITE" id="PS51450">
    <property type="entry name" value="LRR"/>
    <property type="match status" value="1"/>
</dbReference>
<sequence>MSNNNLVGTIPYQLPPNLQRLNFAHNNLTGTLPYSISNLTSLTHLNLNHNQLQQPLNLNFLNLSTLSKLDLSFNSLTGDLPPTMSSLSGITTMYLQNNQFTGTIDILANLTLNSLNVENNNFTGWILERLKNIDDLQTGDRHCISSRVNLRLTTGNQRLAPLCFPPHFPFSNNTSSLRPHIRAATFDRLLQLPPQIDLHRTAPRHPQPSPRRNLGRYRPSCLVLEILGFGVVLQREEK</sequence>
<dbReference type="PANTHER" id="PTHR48007:SF78">
    <property type="entry name" value="OS03G0397700 PROTEIN"/>
    <property type="match status" value="1"/>
</dbReference>
<proteinExistence type="predicted"/>
<name>A0AAV0YYJ1_VICFA</name>
<dbReference type="InterPro" id="IPR046959">
    <property type="entry name" value="PRK1-6/SRF4-like"/>
</dbReference>
<evidence type="ECO:0000313" key="3">
    <source>
        <dbReference type="EMBL" id="CAI8590284.1"/>
    </source>
</evidence>
<evidence type="ECO:0000256" key="2">
    <source>
        <dbReference type="ARBA" id="ARBA00022737"/>
    </source>
</evidence>
<protein>
    <submittedName>
        <fullName evidence="3">Uncharacterized protein</fullName>
    </submittedName>
</protein>
<dbReference type="EMBL" id="OX451736">
    <property type="protein sequence ID" value="CAI8590284.1"/>
    <property type="molecule type" value="Genomic_DNA"/>
</dbReference>
<dbReference type="AlphaFoldDB" id="A0AAV0YYJ1"/>
<dbReference type="Proteomes" id="UP001157006">
    <property type="component" value="Chromosome 1L"/>
</dbReference>
<evidence type="ECO:0000256" key="1">
    <source>
        <dbReference type="ARBA" id="ARBA00022614"/>
    </source>
</evidence>
<organism evidence="3 4">
    <name type="scientific">Vicia faba</name>
    <name type="common">Broad bean</name>
    <name type="synonym">Faba vulgaris</name>
    <dbReference type="NCBI Taxonomy" id="3906"/>
    <lineage>
        <taxon>Eukaryota</taxon>
        <taxon>Viridiplantae</taxon>
        <taxon>Streptophyta</taxon>
        <taxon>Embryophyta</taxon>
        <taxon>Tracheophyta</taxon>
        <taxon>Spermatophyta</taxon>
        <taxon>Magnoliopsida</taxon>
        <taxon>eudicotyledons</taxon>
        <taxon>Gunneridae</taxon>
        <taxon>Pentapetalae</taxon>
        <taxon>rosids</taxon>
        <taxon>fabids</taxon>
        <taxon>Fabales</taxon>
        <taxon>Fabaceae</taxon>
        <taxon>Papilionoideae</taxon>
        <taxon>50 kb inversion clade</taxon>
        <taxon>NPAAA clade</taxon>
        <taxon>Hologalegina</taxon>
        <taxon>IRL clade</taxon>
        <taxon>Fabeae</taxon>
        <taxon>Vicia</taxon>
    </lineage>
</organism>